<sequence>MVVVPGSKVEESAQISMSSFMGSPQFSHQDWLENAARQVDKQLQDDRSYRDLSDQLKVPIHNQPSLSGLNELDYPSLPEAGISIESLCEICNVKRVPLPPELVEQFGRMQCNCMMGLFPSIERAWLTIDSDIFVWRYEDGTDLAYFDGLNETILSAALVKPKQGIFQPHIQYLLCLATPVDIVLLGVSFSRPYDGATSDSGSGEMHLLPEPLFSIPTDNTYIVSITGAPNGRIFMAGKDGCLYELVYQADDGWFSRKCRKINHSTSTLSFLVPSFLNFSFSEDDPLLQLSLDDSRNILYACTEKGTIQVFDLGQDGKSMGKVASIPLNNTVHSASLIARTVERSNFKPIVHISALTKSESGNIHLVAITKTGVRLYFTTNPFGNNKGRPCMLTLVHVRLPPGFSASTTVHKPQNVHMAYHKKGTLLLVASQSEDSDLLWTVSNDSFPFQVQLMEAHSTVAIEGRTWAMCEVTSGESPTTVDKPDPPTVVTQHSQPPRQFVLLSAQGSHIFTKMRPVDQLRQLLIDCQGPDAEEVKAFFRLHKLEQACSTCLILACSRIAADQQVATWATMAFFMYGGEPQLSFTGSAMGTDGRMMPSNLGAMGLHQTSTPAPGMGHPYFHPAMTPGPNITQEIIFSGKHNGICLYLARILRSIWENNVTTDYPCQTSQGITNYLTSRINGDDLNKILENVRGLSDFVEFNSRFDTGPSEGMMSQVPFSPHMMGHMDEQGRKKLQAEAQKMEKVSLQHINDLIRRVEEVLGLWRILVDHQLHIIVSTLSKDQQNQLRGMSFKQLSTHATGKEMCASLITCLIDRYLDDNATIDAISCRLREVCPSLYSSDDATCSKANELLQAAKVNQNQNEKMTQLNEALKLYKEVSQPLQLPVVCNQFALVHFYTGIVDLCLTLAKKRDPQNLALHYYRSGEPQEDIQGMTAFMSRMESYNCITDTLAYLLSASVSHPHAPSVPKSPGPPPQPDPNRMTTYDAEKHKEDVFRMSLKSDDELFHVALYDWFFNASLTEKLLEVQTPFIEPYLKRKATCPSEAIGALDMLWKYYEKCKNFSAAARILSRLAERHGTDFNLQQRIEYLSRSIMCAKSSSTRTSSAVEGEFLHELEEKMEVARLQLQVQRAVGKLPSNILNVQYALTSLDSELMDLTRKEDVFRMSLKSDDELFHVALYDWFFNASLTEKLLEVQTPFIEPYLKRKATCPSEAIGALDMLWKYYEKCKNFSAAARILSRLAERHGTDVNLQQRIEYLSRSIMCAKSSSTRTSSAVEGEFLHELEEKMEVARLQLQVQRAVGKLPSNILNVQYALTSLDSELMDLTRLYEEFADRFDLSECKLAIVHCAGLYDGALIENLWQNIVDKEIEATTNMNSKLRATNLHNTLLPIGRLYIKSDRYFPLAFLVKYLEQRSCDLDLNTKWVFLLLLDIGVSPLKLMEIYDRLFKSRDPYWQQVHKPLRLLEVLHNLLSHICENRAIIPSVERRPFTTTCLDYVSNYLVDLQTMMSTPQQAAVVSHFKRLQAQLERF</sequence>
<evidence type="ECO:0000313" key="21">
    <source>
        <dbReference type="EMBL" id="EKC42010.1"/>
    </source>
</evidence>
<evidence type="ECO:0000256" key="2">
    <source>
        <dbReference type="ARBA" id="ARBA00004567"/>
    </source>
</evidence>
<dbReference type="InterPro" id="IPR042533">
    <property type="entry name" value="Nucleoporin_Nup155_C_1"/>
</dbReference>
<keyword evidence="11" id="KW-0472">Membrane</keyword>
<dbReference type="InterPro" id="IPR004870">
    <property type="entry name" value="Nucleoporin_Nup155"/>
</dbReference>
<evidence type="ECO:0000256" key="15">
    <source>
        <dbReference type="ARBA" id="ARBA00058219"/>
    </source>
</evidence>
<comment type="function">
    <text evidence="15">Essential component of nuclear pore complex. Could be essessential for embryogenesis. Nucleoporins may be involved both in binding and translocating proteins during nucleocytoplasmic transport.</text>
</comment>
<dbReference type="GO" id="GO:0051028">
    <property type="term" value="P:mRNA transport"/>
    <property type="evidence" value="ECO:0007669"/>
    <property type="project" value="UniProtKB-KW"/>
</dbReference>
<dbReference type="InterPro" id="IPR042537">
    <property type="entry name" value="Nucleoporin_Nup155_C_2"/>
</dbReference>
<evidence type="ECO:0000256" key="8">
    <source>
        <dbReference type="ARBA" id="ARBA00022927"/>
    </source>
</evidence>
<dbReference type="PANTHER" id="PTHR10350:SF6">
    <property type="entry name" value="NUCLEAR PORE COMPLEX PROTEIN NUP155"/>
    <property type="match status" value="1"/>
</dbReference>
<dbReference type="HOGENOM" id="CLU_000429_0_0_1"/>
<dbReference type="InterPro" id="IPR007187">
    <property type="entry name" value="Nucleoporin_Nup133/Nup155_C"/>
</dbReference>
<dbReference type="FunCoup" id="K1RK68">
    <property type="interactions" value="2184"/>
</dbReference>
<evidence type="ECO:0000259" key="19">
    <source>
        <dbReference type="Pfam" id="PF03177"/>
    </source>
</evidence>
<dbReference type="EMBL" id="JH818444">
    <property type="protein sequence ID" value="EKC42010.1"/>
    <property type="molecule type" value="Genomic_DNA"/>
</dbReference>
<evidence type="ECO:0000256" key="11">
    <source>
        <dbReference type="ARBA" id="ARBA00023136"/>
    </source>
</evidence>
<evidence type="ECO:0000256" key="17">
    <source>
        <dbReference type="ARBA" id="ARBA00077084"/>
    </source>
</evidence>
<dbReference type="InterPro" id="IPR042538">
    <property type="entry name" value="Nucleoporin_Nup155_C_3"/>
</dbReference>
<dbReference type="GO" id="GO:0017056">
    <property type="term" value="F:structural constituent of nuclear pore"/>
    <property type="evidence" value="ECO:0007669"/>
    <property type="project" value="InterPro"/>
</dbReference>
<dbReference type="Gene3D" id="1.25.40.450">
    <property type="entry name" value="Nucleoporin, helical domain, N-terminal subdomain"/>
    <property type="match status" value="1"/>
</dbReference>
<dbReference type="Gene3D" id="1.25.40.440">
    <property type="entry name" value="Nucleoporin, helical domain, central subdomain"/>
    <property type="match status" value="2"/>
</dbReference>
<evidence type="ECO:0000256" key="10">
    <source>
        <dbReference type="ARBA" id="ARBA00023132"/>
    </source>
</evidence>
<evidence type="ECO:0000256" key="5">
    <source>
        <dbReference type="ARBA" id="ARBA00022448"/>
    </source>
</evidence>
<dbReference type="GO" id="GO:0031965">
    <property type="term" value="C:nuclear membrane"/>
    <property type="evidence" value="ECO:0007669"/>
    <property type="project" value="UniProtKB-SubCell"/>
</dbReference>
<keyword evidence="6" id="KW-0597">Phosphoprotein</keyword>
<dbReference type="InParanoid" id="K1RK68"/>
<evidence type="ECO:0000256" key="6">
    <source>
        <dbReference type="ARBA" id="ARBA00022553"/>
    </source>
</evidence>
<comment type="similarity">
    <text evidence="4">Belongs to the non-repetitive/WGA-negative nucleoporin family.</text>
</comment>
<evidence type="ECO:0000256" key="12">
    <source>
        <dbReference type="ARBA" id="ARBA00023157"/>
    </source>
</evidence>
<dbReference type="InterPro" id="IPR036322">
    <property type="entry name" value="WD40_repeat_dom_sf"/>
</dbReference>
<reference evidence="21" key="1">
    <citation type="journal article" date="2012" name="Nature">
        <title>The oyster genome reveals stress adaptation and complexity of shell formation.</title>
        <authorList>
            <person name="Zhang G."/>
            <person name="Fang X."/>
            <person name="Guo X."/>
            <person name="Li L."/>
            <person name="Luo R."/>
            <person name="Xu F."/>
            <person name="Yang P."/>
            <person name="Zhang L."/>
            <person name="Wang X."/>
            <person name="Qi H."/>
            <person name="Xiong Z."/>
            <person name="Que H."/>
            <person name="Xie Y."/>
            <person name="Holland P.W."/>
            <person name="Paps J."/>
            <person name="Zhu Y."/>
            <person name="Wu F."/>
            <person name="Chen Y."/>
            <person name="Wang J."/>
            <person name="Peng C."/>
            <person name="Meng J."/>
            <person name="Yang L."/>
            <person name="Liu J."/>
            <person name="Wen B."/>
            <person name="Zhang N."/>
            <person name="Huang Z."/>
            <person name="Zhu Q."/>
            <person name="Feng Y."/>
            <person name="Mount A."/>
            <person name="Hedgecock D."/>
            <person name="Xu Z."/>
            <person name="Liu Y."/>
            <person name="Domazet-Loso T."/>
            <person name="Du Y."/>
            <person name="Sun X."/>
            <person name="Zhang S."/>
            <person name="Liu B."/>
            <person name="Cheng P."/>
            <person name="Jiang X."/>
            <person name="Li J."/>
            <person name="Fan D."/>
            <person name="Wang W."/>
            <person name="Fu W."/>
            <person name="Wang T."/>
            <person name="Wang B."/>
            <person name="Zhang J."/>
            <person name="Peng Z."/>
            <person name="Li Y."/>
            <person name="Li N."/>
            <person name="Wang J."/>
            <person name="Chen M."/>
            <person name="He Y."/>
            <person name="Tan F."/>
            <person name="Song X."/>
            <person name="Zheng Q."/>
            <person name="Huang R."/>
            <person name="Yang H."/>
            <person name="Du X."/>
            <person name="Chen L."/>
            <person name="Yang M."/>
            <person name="Gaffney P.M."/>
            <person name="Wang S."/>
            <person name="Luo L."/>
            <person name="She Z."/>
            <person name="Ming Y."/>
            <person name="Huang W."/>
            <person name="Zhang S."/>
            <person name="Huang B."/>
            <person name="Zhang Y."/>
            <person name="Qu T."/>
            <person name="Ni P."/>
            <person name="Miao G."/>
            <person name="Wang J."/>
            <person name="Wang Q."/>
            <person name="Steinberg C.E."/>
            <person name="Wang H."/>
            <person name="Li N."/>
            <person name="Qian L."/>
            <person name="Zhang G."/>
            <person name="Li Y."/>
            <person name="Yang H."/>
            <person name="Liu X."/>
            <person name="Wang J."/>
            <person name="Yin Y."/>
            <person name="Wang J."/>
        </authorList>
    </citation>
    <scope>NUCLEOTIDE SEQUENCE [LARGE SCALE GENOMIC DNA]</scope>
    <source>
        <strain evidence="21">05x7-T-G4-1.051#20</strain>
    </source>
</reference>
<keyword evidence="10" id="KW-0906">Nuclear pore complex</keyword>
<feature type="domain" description="Nucleoporin Nup133/Nup155-like C-terminal" evidence="19">
    <location>
        <begin position="636"/>
        <end position="1155"/>
    </location>
</feature>
<evidence type="ECO:0000259" key="20">
    <source>
        <dbReference type="Pfam" id="PF08801"/>
    </source>
</evidence>
<dbReference type="PANTHER" id="PTHR10350">
    <property type="entry name" value="NUCLEAR PORE COMPLEX PROTEIN NUP155"/>
    <property type="match status" value="1"/>
</dbReference>
<evidence type="ECO:0000256" key="16">
    <source>
        <dbReference type="ARBA" id="ARBA00068608"/>
    </source>
</evidence>
<keyword evidence="9" id="KW-0811">Translocation</keyword>
<dbReference type="SUPFAM" id="SSF50978">
    <property type="entry name" value="WD40 repeat-like"/>
    <property type="match status" value="1"/>
</dbReference>
<dbReference type="GO" id="GO:0036228">
    <property type="term" value="P:protein localization to nuclear inner membrane"/>
    <property type="evidence" value="ECO:0007669"/>
    <property type="project" value="TreeGrafter"/>
</dbReference>
<evidence type="ECO:0000256" key="14">
    <source>
        <dbReference type="ARBA" id="ARBA00023242"/>
    </source>
</evidence>
<keyword evidence="12" id="KW-1015">Disulfide bond</keyword>
<dbReference type="GO" id="GO:0006405">
    <property type="term" value="P:RNA export from nucleus"/>
    <property type="evidence" value="ECO:0007669"/>
    <property type="project" value="TreeGrafter"/>
</dbReference>
<organism evidence="21">
    <name type="scientific">Magallana gigas</name>
    <name type="common">Pacific oyster</name>
    <name type="synonym">Crassostrea gigas</name>
    <dbReference type="NCBI Taxonomy" id="29159"/>
    <lineage>
        <taxon>Eukaryota</taxon>
        <taxon>Metazoa</taxon>
        <taxon>Spiralia</taxon>
        <taxon>Lophotrochozoa</taxon>
        <taxon>Mollusca</taxon>
        <taxon>Bivalvia</taxon>
        <taxon>Autobranchia</taxon>
        <taxon>Pteriomorphia</taxon>
        <taxon>Ostreida</taxon>
        <taxon>Ostreoidea</taxon>
        <taxon>Ostreidae</taxon>
        <taxon>Magallana</taxon>
    </lineage>
</organism>
<evidence type="ECO:0000256" key="4">
    <source>
        <dbReference type="ARBA" id="ARBA00007373"/>
    </source>
</evidence>
<dbReference type="InterPro" id="IPR014908">
    <property type="entry name" value="Nucleoporin_Nup133/Nup155_N"/>
</dbReference>
<dbReference type="GO" id="GO:0006606">
    <property type="term" value="P:protein import into nucleus"/>
    <property type="evidence" value="ECO:0007669"/>
    <property type="project" value="TreeGrafter"/>
</dbReference>
<evidence type="ECO:0000256" key="18">
    <source>
        <dbReference type="ARBA" id="ARBA00078199"/>
    </source>
</evidence>
<keyword evidence="8" id="KW-0653">Protein transport</keyword>
<proteinExistence type="inferred from homology"/>
<dbReference type="GO" id="GO:0000972">
    <property type="term" value="P:transcription-dependent tethering of RNA polymerase II gene DNA at nuclear periphery"/>
    <property type="evidence" value="ECO:0007669"/>
    <property type="project" value="TreeGrafter"/>
</dbReference>
<evidence type="ECO:0000256" key="1">
    <source>
        <dbReference type="ARBA" id="ARBA00004335"/>
    </source>
</evidence>
<dbReference type="FunFam" id="1.25.40.450:FF:000001">
    <property type="entry name" value="Nuclear pore complex protein"/>
    <property type="match status" value="1"/>
</dbReference>
<dbReference type="Pfam" id="PF08801">
    <property type="entry name" value="Nucleoporin_N"/>
    <property type="match status" value="1"/>
</dbReference>
<evidence type="ECO:0000256" key="3">
    <source>
        <dbReference type="ARBA" id="ARBA00004620"/>
    </source>
</evidence>
<accession>K1RK68</accession>
<gene>
    <name evidence="21" type="ORF">CGI_10028193</name>
</gene>
<name>K1RK68_MAGGI</name>
<keyword evidence="13" id="KW-0325">Glycoprotein</keyword>
<dbReference type="Gene3D" id="1.20.58.1780">
    <property type="match status" value="1"/>
</dbReference>
<keyword evidence="7" id="KW-0509">mRNA transport</keyword>
<dbReference type="FunFam" id="1.25.40.440:FF:000001">
    <property type="entry name" value="Nuclear pore complex subunit"/>
    <property type="match status" value="2"/>
</dbReference>
<feature type="domain" description="Nucleoporin Nup133/Nup155-like N-terminal" evidence="20">
    <location>
        <begin position="90"/>
        <end position="509"/>
    </location>
</feature>
<dbReference type="Gene3D" id="1.20.120.1880">
    <property type="entry name" value="Nucleoporin, helical C-terminal domain"/>
    <property type="match status" value="1"/>
</dbReference>
<keyword evidence="5" id="KW-0813">Transport</keyword>
<comment type="subcellular location">
    <subcellularLocation>
        <location evidence="1">Nucleus membrane</location>
        <topology evidence="1">Peripheral membrane protein</topology>
        <orientation evidence="1">Cytoplasmic side</orientation>
    </subcellularLocation>
    <subcellularLocation>
        <location evidence="3">Nucleus membrane</location>
        <topology evidence="3">Peripheral membrane protein</topology>
        <orientation evidence="3">Nucleoplasmic side</orientation>
    </subcellularLocation>
    <subcellularLocation>
        <location evidence="2">Nucleus</location>
        <location evidence="2">Nuclear pore complex</location>
    </subcellularLocation>
</comment>
<evidence type="ECO:0000256" key="13">
    <source>
        <dbReference type="ARBA" id="ARBA00023180"/>
    </source>
</evidence>
<dbReference type="FunFam" id="1.20.120.1880:FF:000001">
    <property type="entry name" value="Nuclear pore complex protein Nup155"/>
    <property type="match status" value="1"/>
</dbReference>
<evidence type="ECO:0000256" key="7">
    <source>
        <dbReference type="ARBA" id="ARBA00022816"/>
    </source>
</evidence>
<keyword evidence="14" id="KW-0539">Nucleus</keyword>
<dbReference type="GO" id="GO:0044611">
    <property type="term" value="C:nuclear pore inner ring"/>
    <property type="evidence" value="ECO:0007669"/>
    <property type="project" value="TreeGrafter"/>
</dbReference>
<dbReference type="Pfam" id="PF03177">
    <property type="entry name" value="Nucleoporin_C"/>
    <property type="match status" value="1"/>
</dbReference>
<protein>
    <recommendedName>
        <fullName evidence="16">Nuclear pore complex protein Nup155</fullName>
    </recommendedName>
    <alternativeName>
        <fullName evidence="17">155 kDa nucleoporin</fullName>
    </alternativeName>
    <alternativeName>
        <fullName evidence="18">Nucleoporin Nup155</fullName>
    </alternativeName>
</protein>
<evidence type="ECO:0000256" key="9">
    <source>
        <dbReference type="ARBA" id="ARBA00023010"/>
    </source>
</evidence>